<organism evidence="2">
    <name type="scientific">bioreactor metagenome</name>
    <dbReference type="NCBI Taxonomy" id="1076179"/>
    <lineage>
        <taxon>unclassified sequences</taxon>
        <taxon>metagenomes</taxon>
        <taxon>ecological metagenomes</taxon>
    </lineage>
</organism>
<dbReference type="InterPro" id="IPR012454">
    <property type="entry name" value="DUF1659"/>
</dbReference>
<feature type="domain" description="DUF1659" evidence="1">
    <location>
        <begin position="2"/>
        <end position="73"/>
    </location>
</feature>
<dbReference type="EMBL" id="VSSQ01009458">
    <property type="protein sequence ID" value="MPM41693.1"/>
    <property type="molecule type" value="Genomic_DNA"/>
</dbReference>
<name>A0A644ZSS8_9ZZZZ</name>
<evidence type="ECO:0000313" key="2">
    <source>
        <dbReference type="EMBL" id="MPM41693.1"/>
    </source>
</evidence>
<proteinExistence type="predicted"/>
<comment type="caution">
    <text evidence="2">The sequence shown here is derived from an EMBL/GenBank/DDBJ whole genome shotgun (WGS) entry which is preliminary data.</text>
</comment>
<evidence type="ECO:0000259" key="1">
    <source>
        <dbReference type="Pfam" id="PF07872"/>
    </source>
</evidence>
<reference evidence="2" key="1">
    <citation type="submission" date="2019-08" db="EMBL/GenBank/DDBJ databases">
        <authorList>
            <person name="Kucharzyk K."/>
            <person name="Murdoch R.W."/>
            <person name="Higgins S."/>
            <person name="Loffler F."/>
        </authorList>
    </citation>
    <scope>NUCLEOTIDE SEQUENCE</scope>
</reference>
<gene>
    <name evidence="2" type="ORF">SDC9_88349</name>
</gene>
<accession>A0A644ZSS8</accession>
<protein>
    <recommendedName>
        <fullName evidence="1">DUF1659 domain-containing protein</fullName>
    </recommendedName>
</protein>
<sequence length="75" mass="8475">MAVIANQADSKLKLVFNAGLDEENKDIMKNKTFANVKPAVTNDNLYNLAVSMSDLQSYTLSKIVRYEEYQLSNEI</sequence>
<dbReference type="Pfam" id="PF07872">
    <property type="entry name" value="DUF1659"/>
    <property type="match status" value="1"/>
</dbReference>
<dbReference type="AlphaFoldDB" id="A0A644ZSS8"/>